<evidence type="ECO:0000256" key="6">
    <source>
        <dbReference type="ARBA" id="ARBA00022989"/>
    </source>
</evidence>
<gene>
    <name evidence="12" type="primary">MAL2</name>
    <name evidence="12" type="ORF">PICST_31838</name>
</gene>
<feature type="transmembrane region" description="Helical" evidence="10">
    <location>
        <begin position="335"/>
        <end position="353"/>
    </location>
</feature>
<dbReference type="GeneID" id="4839389"/>
<dbReference type="GO" id="GO:0000023">
    <property type="term" value="P:maltose metabolic process"/>
    <property type="evidence" value="ECO:0007669"/>
    <property type="project" value="UniProtKB-KW"/>
</dbReference>
<dbReference type="Pfam" id="PF00083">
    <property type="entry name" value="Sugar_tr"/>
    <property type="match status" value="1"/>
</dbReference>
<evidence type="ECO:0000256" key="5">
    <source>
        <dbReference type="ARBA" id="ARBA00022692"/>
    </source>
</evidence>
<dbReference type="PANTHER" id="PTHR48022:SF5">
    <property type="entry name" value="ALPHA-GLUCOSIDES PERMEASE MPH2-RELATED"/>
    <property type="match status" value="1"/>
</dbReference>
<protein>
    <submittedName>
        <fullName evidence="12">Maltose permease</fullName>
    </submittedName>
</protein>
<dbReference type="InterPro" id="IPR003663">
    <property type="entry name" value="Sugar/inositol_transpt"/>
</dbReference>
<evidence type="ECO:0000256" key="7">
    <source>
        <dbReference type="ARBA" id="ARBA00023136"/>
    </source>
</evidence>
<keyword evidence="4" id="KW-0762">Sugar transport</keyword>
<keyword evidence="6 10" id="KW-1133">Transmembrane helix</keyword>
<dbReference type="EMBL" id="CP000499">
    <property type="protein sequence ID" value="ABN66994.1"/>
    <property type="molecule type" value="Genomic_DNA"/>
</dbReference>
<keyword evidence="8" id="KW-0462">Maltose metabolism</keyword>
<evidence type="ECO:0000313" key="12">
    <source>
        <dbReference type="EMBL" id="ABN66994.1"/>
    </source>
</evidence>
<dbReference type="InterPro" id="IPR005828">
    <property type="entry name" value="MFS_sugar_transport-like"/>
</dbReference>
<dbReference type="NCBIfam" id="TIGR00879">
    <property type="entry name" value="SP"/>
    <property type="match status" value="1"/>
</dbReference>
<dbReference type="FunFam" id="1.20.1250.20:FF:000254">
    <property type="entry name" value="MAL31p Maltose permease"/>
    <property type="match status" value="1"/>
</dbReference>
<dbReference type="InterPro" id="IPR036259">
    <property type="entry name" value="MFS_trans_sf"/>
</dbReference>
<dbReference type="PANTHER" id="PTHR48022">
    <property type="entry name" value="PLASTIDIC GLUCOSE TRANSPORTER 4"/>
    <property type="match status" value="1"/>
</dbReference>
<keyword evidence="3 9" id="KW-0813">Transport</keyword>
<organism evidence="12 13">
    <name type="scientific">Scheffersomyces stipitis (strain ATCC 58785 / CBS 6054 / NBRC 10063 / NRRL Y-11545)</name>
    <name type="common">Yeast</name>
    <name type="synonym">Pichia stipitis</name>
    <dbReference type="NCBI Taxonomy" id="322104"/>
    <lineage>
        <taxon>Eukaryota</taxon>
        <taxon>Fungi</taxon>
        <taxon>Dikarya</taxon>
        <taxon>Ascomycota</taxon>
        <taxon>Saccharomycotina</taxon>
        <taxon>Pichiomycetes</taxon>
        <taxon>Debaryomycetaceae</taxon>
        <taxon>Scheffersomyces</taxon>
    </lineage>
</organism>
<dbReference type="GO" id="GO:0005351">
    <property type="term" value="F:carbohydrate:proton symporter activity"/>
    <property type="evidence" value="ECO:0007669"/>
    <property type="project" value="TreeGrafter"/>
</dbReference>
<dbReference type="AlphaFoldDB" id="A3LUP4"/>
<feature type="transmembrane region" description="Helical" evidence="10">
    <location>
        <begin position="430"/>
        <end position="450"/>
    </location>
</feature>
<dbReference type="STRING" id="322104.A3LUP4"/>
<dbReference type="FunCoup" id="A3LUP4">
    <property type="interactions" value="77"/>
</dbReference>
<feature type="transmembrane region" description="Helical" evidence="10">
    <location>
        <begin position="126"/>
        <end position="145"/>
    </location>
</feature>
<evidence type="ECO:0000256" key="1">
    <source>
        <dbReference type="ARBA" id="ARBA00004141"/>
    </source>
</evidence>
<proteinExistence type="inferred from homology"/>
<dbReference type="RefSeq" id="XP_001385023.1">
    <property type="nucleotide sequence ID" value="XM_001384986.1"/>
</dbReference>
<dbReference type="PROSITE" id="PS50850">
    <property type="entry name" value="MFS"/>
    <property type="match status" value="1"/>
</dbReference>
<dbReference type="OMA" id="MTLIMEG"/>
<evidence type="ECO:0000256" key="3">
    <source>
        <dbReference type="ARBA" id="ARBA00022448"/>
    </source>
</evidence>
<evidence type="ECO:0000256" key="10">
    <source>
        <dbReference type="SAM" id="Phobius"/>
    </source>
</evidence>
<dbReference type="KEGG" id="pic:PICST_31838"/>
<keyword evidence="13" id="KW-1185">Reference proteome</keyword>
<accession>A3LUP4</accession>
<dbReference type="InterPro" id="IPR005829">
    <property type="entry name" value="Sugar_transporter_CS"/>
</dbReference>
<dbReference type="OrthoDB" id="6612291at2759"/>
<keyword evidence="5 10" id="KW-0812">Transmembrane</keyword>
<dbReference type="InParanoid" id="A3LUP4"/>
<name>A3LUP4_PICST</name>
<dbReference type="HOGENOM" id="CLU_001265_11_5_1"/>
<dbReference type="SUPFAM" id="SSF103473">
    <property type="entry name" value="MFS general substrate transporter"/>
    <property type="match status" value="1"/>
</dbReference>
<comment type="similarity">
    <text evidence="2 9">Belongs to the major facilitator superfamily. Sugar transporter (TC 2.A.1.1) family.</text>
</comment>
<feature type="transmembrane region" description="Helical" evidence="10">
    <location>
        <begin position="373"/>
        <end position="390"/>
    </location>
</feature>
<feature type="transmembrane region" description="Helical" evidence="10">
    <location>
        <begin position="498"/>
        <end position="514"/>
    </location>
</feature>
<feature type="transmembrane region" description="Helical" evidence="10">
    <location>
        <begin position="470"/>
        <end position="486"/>
    </location>
</feature>
<reference evidence="12 13" key="1">
    <citation type="journal article" date="2007" name="Nat. Biotechnol.">
        <title>Genome sequence of the lignocellulose-bioconverting and xylose-fermenting yeast Pichia stipitis.</title>
        <authorList>
            <person name="Jeffries T.W."/>
            <person name="Grigoriev I.V."/>
            <person name="Grimwood J."/>
            <person name="Laplaza J.M."/>
            <person name="Aerts A."/>
            <person name="Salamov A."/>
            <person name="Schmutz J."/>
            <person name="Lindquist E."/>
            <person name="Dehal P."/>
            <person name="Shapiro H."/>
            <person name="Jin Y.S."/>
            <person name="Passoth V."/>
            <person name="Richardson P.M."/>
        </authorList>
    </citation>
    <scope>NUCLEOTIDE SEQUENCE [LARGE SCALE GENOMIC DNA]</scope>
    <source>
        <strain evidence="13">ATCC 58785 / CBS 6054 / NBRC 10063 / NRRL Y-11545</strain>
    </source>
</reference>
<evidence type="ECO:0000256" key="9">
    <source>
        <dbReference type="RuleBase" id="RU003346"/>
    </source>
</evidence>
<sequence>MVSEYVEDIKNPEKTIVVESITKKTTDVSSLNSVDDYVARFLDMSNEARDNDNKEKSMPLRECLKTFPKAVMWSIILSTALVMEGYDTNLLNSLFGFYAFNKKFGHFDEGLGDYIIEARWQTALNIGYSCGSVIGLAIAGFFADIYGYRRTLMTALATSVALIFLQFFAPNKEVLLLAYILLGINWGSYQTLTVTYASEVAPTTLRLYLTSYVNVCWVFGQLISSGVLKGVTSMAGNSNSYRIPFAVQWVWPVPLFIGVYLAPESPWFLVKRGRNDEAKISLKRLLSENSKMPDKEVLAQAMLTKIQMTIQEEGTADAGTFKDCFRSTNFRRTRIASLTWLFQSITGAALMGYSTLFYQQAGLPVSMSFNFSIIQYCFGIIGTVGSWFLSQKVGRRPIYFFGLCTMCLILFLVGGLGVSDTNGAKWGVGTLLLIFTFVYDLTVGPLCYCIVAEIPSSKLRTKTVMLSRNMYNVANIIVGVITPYMLNPTAWNWKAKTGFFWAGFSLVGSIWVYFELPETRNRTYAELEVLFQDGVSARKFKSTEVEVFDAGKLMERYGETGIKHFVDHVDNAEEEDIIEKVQVST</sequence>
<feature type="transmembrane region" description="Helical" evidence="10">
    <location>
        <begin position="243"/>
        <end position="262"/>
    </location>
</feature>
<keyword evidence="7 10" id="KW-0472">Membrane</keyword>
<evidence type="ECO:0000256" key="4">
    <source>
        <dbReference type="ARBA" id="ARBA00022597"/>
    </source>
</evidence>
<dbReference type="PROSITE" id="PS00217">
    <property type="entry name" value="SUGAR_TRANSPORT_2"/>
    <property type="match status" value="1"/>
</dbReference>
<feature type="transmembrane region" description="Helical" evidence="10">
    <location>
        <begin position="175"/>
        <end position="198"/>
    </location>
</feature>
<dbReference type="Proteomes" id="UP000002258">
    <property type="component" value="Chromosome 5"/>
</dbReference>
<evidence type="ECO:0000313" key="13">
    <source>
        <dbReference type="Proteomes" id="UP000002258"/>
    </source>
</evidence>
<feature type="transmembrane region" description="Helical" evidence="10">
    <location>
        <begin position="397"/>
        <end position="418"/>
    </location>
</feature>
<dbReference type="eggNOG" id="KOG0254">
    <property type="taxonomic scope" value="Eukaryota"/>
</dbReference>
<feature type="domain" description="Major facilitator superfamily (MFS) profile" evidence="11">
    <location>
        <begin position="73"/>
        <end position="520"/>
    </location>
</feature>
<dbReference type="Gene3D" id="1.20.1250.20">
    <property type="entry name" value="MFS general substrate transporter like domains"/>
    <property type="match status" value="1"/>
</dbReference>
<dbReference type="GO" id="GO:0016020">
    <property type="term" value="C:membrane"/>
    <property type="evidence" value="ECO:0007669"/>
    <property type="project" value="UniProtKB-SubCell"/>
</dbReference>
<dbReference type="InterPro" id="IPR050360">
    <property type="entry name" value="MFS_Sugar_Transporters"/>
</dbReference>
<evidence type="ECO:0000256" key="8">
    <source>
        <dbReference type="ARBA" id="ARBA00026248"/>
    </source>
</evidence>
<evidence type="ECO:0000256" key="2">
    <source>
        <dbReference type="ARBA" id="ARBA00010992"/>
    </source>
</evidence>
<evidence type="ECO:0000259" key="11">
    <source>
        <dbReference type="PROSITE" id="PS50850"/>
    </source>
</evidence>
<feature type="transmembrane region" description="Helical" evidence="10">
    <location>
        <begin position="152"/>
        <end position="169"/>
    </location>
</feature>
<dbReference type="InterPro" id="IPR020846">
    <property type="entry name" value="MFS_dom"/>
</dbReference>
<comment type="subcellular location">
    <subcellularLocation>
        <location evidence="1">Membrane</location>
        <topology evidence="1">Multi-pass membrane protein</topology>
    </subcellularLocation>
</comment>